<dbReference type="InterPro" id="IPR011051">
    <property type="entry name" value="RmlC_Cupin_sf"/>
</dbReference>
<protein>
    <submittedName>
        <fullName evidence="2">Anti-sigma factor</fullName>
    </submittedName>
</protein>
<evidence type="ECO:0000256" key="1">
    <source>
        <dbReference type="SAM" id="MobiDB-lite"/>
    </source>
</evidence>
<reference evidence="2 3" key="1">
    <citation type="submission" date="2024-10" db="EMBL/GenBank/DDBJ databases">
        <title>The Natural Products Discovery Center: Release of the First 8490 Sequenced Strains for Exploring Actinobacteria Biosynthetic Diversity.</title>
        <authorList>
            <person name="Kalkreuter E."/>
            <person name="Kautsar S.A."/>
            <person name="Yang D."/>
            <person name="Bader C.D."/>
            <person name="Teijaro C.N."/>
            <person name="Fluegel L."/>
            <person name="Davis C.M."/>
            <person name="Simpson J.R."/>
            <person name="Lauterbach L."/>
            <person name="Steele A.D."/>
            <person name="Gui C."/>
            <person name="Meng S."/>
            <person name="Li G."/>
            <person name="Viehrig K."/>
            <person name="Ye F."/>
            <person name="Su P."/>
            <person name="Kiefer A.F."/>
            <person name="Nichols A."/>
            <person name="Cepeda A.J."/>
            <person name="Yan W."/>
            <person name="Fan B."/>
            <person name="Jiang Y."/>
            <person name="Adhikari A."/>
            <person name="Zheng C.-J."/>
            <person name="Schuster L."/>
            <person name="Cowan T.M."/>
            <person name="Smanski M.J."/>
            <person name="Chevrette M.G."/>
            <person name="De Carvalho L.P.S."/>
            <person name="Shen B."/>
        </authorList>
    </citation>
    <scope>NUCLEOTIDE SEQUENCE [LARGE SCALE GENOMIC DNA]</scope>
    <source>
        <strain evidence="2 3">NPDC053399</strain>
    </source>
</reference>
<proteinExistence type="predicted"/>
<keyword evidence="3" id="KW-1185">Reference proteome</keyword>
<sequence length="114" mass="12171">MNAPDQAPRTPGSVLAVHVDDVPTTEIGPGILLRELPGPAPFTFWVVDFAPGSRWPGVDVHETVGEGYFVAEGEVIEGDLRHGPGTYVLLEQGSSHRPRSETGARVFGYNHPAG</sequence>
<dbReference type="EMBL" id="JBITYG010000003">
    <property type="protein sequence ID" value="MFI9101307.1"/>
    <property type="molecule type" value="Genomic_DNA"/>
</dbReference>
<accession>A0ABW8C5W6</accession>
<dbReference type="Proteomes" id="UP001614394">
    <property type="component" value="Unassembled WGS sequence"/>
</dbReference>
<evidence type="ECO:0000313" key="2">
    <source>
        <dbReference type="EMBL" id="MFI9101307.1"/>
    </source>
</evidence>
<comment type="caution">
    <text evidence="2">The sequence shown here is derived from an EMBL/GenBank/DDBJ whole genome shotgun (WGS) entry which is preliminary data.</text>
</comment>
<evidence type="ECO:0000313" key="3">
    <source>
        <dbReference type="Proteomes" id="UP001614394"/>
    </source>
</evidence>
<feature type="region of interest" description="Disordered" evidence="1">
    <location>
        <begin position="91"/>
        <end position="114"/>
    </location>
</feature>
<dbReference type="InterPro" id="IPR014710">
    <property type="entry name" value="RmlC-like_jellyroll"/>
</dbReference>
<dbReference type="SUPFAM" id="SSF51182">
    <property type="entry name" value="RmlC-like cupins"/>
    <property type="match status" value="1"/>
</dbReference>
<organism evidence="2 3">
    <name type="scientific">Streptomyces fildesensis</name>
    <dbReference type="NCBI Taxonomy" id="375757"/>
    <lineage>
        <taxon>Bacteria</taxon>
        <taxon>Bacillati</taxon>
        <taxon>Actinomycetota</taxon>
        <taxon>Actinomycetes</taxon>
        <taxon>Kitasatosporales</taxon>
        <taxon>Streptomycetaceae</taxon>
        <taxon>Streptomyces</taxon>
    </lineage>
</organism>
<dbReference type="Gene3D" id="2.60.120.10">
    <property type="entry name" value="Jelly Rolls"/>
    <property type="match status" value="1"/>
</dbReference>
<dbReference type="RefSeq" id="WP_399647645.1">
    <property type="nucleotide sequence ID" value="NZ_JBITYG010000003.1"/>
</dbReference>
<gene>
    <name evidence="2" type="ORF">ACIGXA_12350</name>
</gene>
<name>A0ABW8C5W6_9ACTN</name>